<evidence type="ECO:0000259" key="1">
    <source>
        <dbReference type="PROSITE" id="PS51186"/>
    </source>
</evidence>
<evidence type="ECO:0000313" key="3">
    <source>
        <dbReference type="EMBL" id="RGM06282.1"/>
    </source>
</evidence>
<evidence type="ECO:0000313" key="4">
    <source>
        <dbReference type="Proteomes" id="UP000095651"/>
    </source>
</evidence>
<dbReference type="InterPro" id="IPR016181">
    <property type="entry name" value="Acyl_CoA_acyltransferase"/>
</dbReference>
<dbReference type="EMBL" id="CYZE01000016">
    <property type="protein sequence ID" value="CUP04009.1"/>
    <property type="molecule type" value="Genomic_DNA"/>
</dbReference>
<dbReference type="Gene3D" id="3.40.630.30">
    <property type="match status" value="1"/>
</dbReference>
<keyword evidence="2" id="KW-0808">Transferase</keyword>
<dbReference type="Proteomes" id="UP000095651">
    <property type="component" value="Unassembled WGS sequence"/>
</dbReference>
<dbReference type="EMBL" id="QSSQ01000005">
    <property type="protein sequence ID" value="RGM06282.1"/>
    <property type="molecule type" value="Genomic_DNA"/>
</dbReference>
<name>A0A174K460_9FIRM</name>
<dbReference type="CDD" id="cd04301">
    <property type="entry name" value="NAT_SF"/>
    <property type="match status" value="1"/>
</dbReference>
<proteinExistence type="predicted"/>
<sequence>MRYKPKDHTLKNGVLCHLRSPLPADAAAILHLMKATSDETDFMARYSDEITMPTLREEKFLESTLSSPADLMICAVVDGTIIANAGLSPIAQRERYRHRATFGISIRKEYWGLGIGSLLLSAIITCAGEMGLEMIELEVVCENKRAIALYEKYGFRIYGTRPHSFKYRDGSYADEHLMLLDL</sequence>
<evidence type="ECO:0000313" key="2">
    <source>
        <dbReference type="EMBL" id="CUP04009.1"/>
    </source>
</evidence>
<dbReference type="InterPro" id="IPR000182">
    <property type="entry name" value="GNAT_dom"/>
</dbReference>
<dbReference type="PANTHER" id="PTHR43415">
    <property type="entry name" value="SPERMIDINE N(1)-ACETYLTRANSFERASE"/>
    <property type="match status" value="1"/>
</dbReference>
<gene>
    <name evidence="3" type="ORF">DXC39_08965</name>
    <name evidence="2" type="ORF">ERS852407_04789</name>
</gene>
<dbReference type="GO" id="GO:0016747">
    <property type="term" value="F:acyltransferase activity, transferring groups other than amino-acyl groups"/>
    <property type="evidence" value="ECO:0007669"/>
    <property type="project" value="InterPro"/>
</dbReference>
<reference evidence="3 5" key="2">
    <citation type="submission" date="2018-08" db="EMBL/GenBank/DDBJ databases">
        <title>A genome reference for cultivated species of the human gut microbiota.</title>
        <authorList>
            <person name="Zou Y."/>
            <person name="Xue W."/>
            <person name="Luo G."/>
        </authorList>
    </citation>
    <scope>NUCLEOTIDE SEQUENCE [LARGE SCALE GENOMIC DNA]</scope>
    <source>
        <strain evidence="3 5">TF05-11AC</strain>
    </source>
</reference>
<organism evidence="2 4">
    <name type="scientific">Hungatella hathewayi</name>
    <dbReference type="NCBI Taxonomy" id="154046"/>
    <lineage>
        <taxon>Bacteria</taxon>
        <taxon>Bacillati</taxon>
        <taxon>Bacillota</taxon>
        <taxon>Clostridia</taxon>
        <taxon>Lachnospirales</taxon>
        <taxon>Lachnospiraceae</taxon>
        <taxon>Hungatella</taxon>
    </lineage>
</organism>
<dbReference type="PROSITE" id="PS51186">
    <property type="entry name" value="GNAT"/>
    <property type="match status" value="1"/>
</dbReference>
<dbReference type="AlphaFoldDB" id="A0A174K460"/>
<reference evidence="2 4" key="1">
    <citation type="submission" date="2015-09" db="EMBL/GenBank/DDBJ databases">
        <authorList>
            <consortium name="Pathogen Informatics"/>
        </authorList>
    </citation>
    <scope>NUCLEOTIDE SEQUENCE [LARGE SCALE GENOMIC DNA]</scope>
    <source>
        <strain evidence="2 4">2789STDY5608850</strain>
    </source>
</reference>
<accession>A0A174K460</accession>
<dbReference type="PANTHER" id="PTHR43415:SF3">
    <property type="entry name" value="GNAT-FAMILY ACETYLTRANSFERASE"/>
    <property type="match status" value="1"/>
</dbReference>
<feature type="domain" description="N-acetyltransferase" evidence="1">
    <location>
        <begin position="16"/>
        <end position="182"/>
    </location>
</feature>
<dbReference type="SUPFAM" id="SSF55729">
    <property type="entry name" value="Acyl-CoA N-acyltransferases (Nat)"/>
    <property type="match status" value="1"/>
</dbReference>
<dbReference type="Proteomes" id="UP000261257">
    <property type="component" value="Unassembled WGS sequence"/>
</dbReference>
<protein>
    <submittedName>
        <fullName evidence="3">GNAT family N-acetyltransferase</fullName>
    </submittedName>
    <submittedName>
        <fullName evidence="2">N-acetyltransferase GCN5</fullName>
    </submittedName>
</protein>
<dbReference type="RefSeq" id="WP_055658968.1">
    <property type="nucleotide sequence ID" value="NZ_CABIXC010000016.1"/>
</dbReference>
<evidence type="ECO:0000313" key="5">
    <source>
        <dbReference type="Proteomes" id="UP000261257"/>
    </source>
</evidence>
<dbReference type="Pfam" id="PF00583">
    <property type="entry name" value="Acetyltransf_1"/>
    <property type="match status" value="1"/>
</dbReference>